<dbReference type="GO" id="GO:0016887">
    <property type="term" value="F:ATP hydrolysis activity"/>
    <property type="evidence" value="ECO:0007669"/>
    <property type="project" value="InterPro"/>
</dbReference>
<evidence type="ECO:0000256" key="7">
    <source>
        <dbReference type="ARBA" id="ARBA00022840"/>
    </source>
</evidence>
<dbReference type="CDD" id="cd03249">
    <property type="entry name" value="ABC_MTABC3_MDL1_MDL2"/>
    <property type="match status" value="2"/>
</dbReference>
<sequence>MLSSPTNNDTCAYAPSSTPKAGAPPVAKTPAMVPLSKLFSFADTTDKVLIALGTLSAMTTGVIQCIQDVFFGEALNAVGPNRLSDDTENFRAGIRRIVIQFAVVAAIALLSGLAQIACFSIAAARQTKRLRHAYASAILRQEVGWFDVNDPMQLATRVADTTLIIQEGLGRKVADAINFSTMGLTGVIVALVYGWELALVLLAVSPLVAGSGYWMIKAITAATQAGVDAYAEAGGIAQEALSNIRTVHVFNAMTSFALKYKAALAKTEAAGLKKGVAVGVGTGGMFFVIFCTYAIGMYYGAVKVADDQITGSCVGSGCYDSGRVLIIFFCIIMSSMALGQASPAIQAIFAARAAAHGVYELIERESKIDATAASGKMLPSVRGDITLNNISFAYPSRPDVRVCAGYSLAIPAGQKIALVGASGSGKSTIVSLLERFYDPLSGTVLLDDHDVKDLNLKWLRSQIGLVGQEPCLFQDTIANNIRHGKPDATLDEVIAAAKQANAYDFIMGFPDGLDTEVGDRGAQLSGGQKQRIAIARAIIKNPSILILDEATSALDTESEHIVQESLDRLVASGNRTTIIIAHRLSTIRNADRIVVLQAGRIAEDGAHDELLERPDGLYKALVDAQMKTSETTDDAFPAALGHNRLQHKPALTTEADVTASSIESASGTDASLPSGPVSIMRVWRLSQPEFLNLALGSLGALVNGAVFPIWGVLLTKSTVLFFRVDLGADAMLHEASIWSGAYAALGAVFFAAVVVQNHQFAIACERLTSRIRAMCFDAMLRQDIGWFDDEKHSSGALTTRLATDSAAIRSMTAETLNAILVTLASVAVTIVIAFTQSWQMTLVILATFPVFMANGYIQSTTMSGGTGKDVNDGDTKAGALLSESINSIRTVASFGLETATNAKYLAYLQQSSLTDRKVGLHAGVAYGISQALMLLVLAFLFWFGGWLMLRGDLTFERMFMVLNPMFQCSTAVGMAIQSLGDVGKAKKAVQSIFGIIDRVPTINCAANDGLVLGDVKGELELHHVAFAYPSRPDAIIYKDYSLTVRAGQTLALVGGSGSGKSTAISLLERFYDPVSGAVFLDGHDLRSINVQSLRSHISIVSQEPVLFAGTIADNIATGKPGATKAEIEDAAKKANAHDFILRFPNGYDTAVGDRGAQVSGGQKQRIAIARAIIRDPAVLLLDEATSALDTESERIVQASLDALLQQKRRTTVIVAHRLSTIRNADMIAVVHDGAVCELGTHDELVGLRDGMYAALVARQMTH</sequence>
<accession>A0A067C3J5</accession>
<feature type="transmembrane region" description="Helical" evidence="12">
    <location>
        <begin position="276"/>
        <end position="301"/>
    </location>
</feature>
<dbReference type="Proteomes" id="UP000030745">
    <property type="component" value="Unassembled WGS sequence"/>
</dbReference>
<dbReference type="OMA" id="VNGWIQM"/>
<evidence type="ECO:0000256" key="2">
    <source>
        <dbReference type="ARBA" id="ARBA00007577"/>
    </source>
</evidence>
<organism evidence="15 16">
    <name type="scientific">Saprolegnia parasitica (strain CBS 223.65)</name>
    <dbReference type="NCBI Taxonomy" id="695850"/>
    <lineage>
        <taxon>Eukaryota</taxon>
        <taxon>Sar</taxon>
        <taxon>Stramenopiles</taxon>
        <taxon>Oomycota</taxon>
        <taxon>Saprolegniomycetes</taxon>
        <taxon>Saprolegniales</taxon>
        <taxon>Saprolegniaceae</taxon>
        <taxon>Saprolegnia</taxon>
    </lineage>
</organism>
<dbReference type="GO" id="GO:0005524">
    <property type="term" value="F:ATP binding"/>
    <property type="evidence" value="ECO:0007669"/>
    <property type="project" value="UniProtKB-KW"/>
</dbReference>
<dbReference type="Gene3D" id="1.20.1560.10">
    <property type="entry name" value="ABC transporter type 1, transmembrane domain"/>
    <property type="match status" value="1"/>
</dbReference>
<feature type="transmembrane region" description="Helical" evidence="12">
    <location>
        <begin position="840"/>
        <end position="857"/>
    </location>
</feature>
<dbReference type="PROSITE" id="PS00211">
    <property type="entry name" value="ABC_TRANSPORTER_1"/>
    <property type="match status" value="2"/>
</dbReference>
<dbReference type="FunFam" id="3.40.50.300:FF:000066">
    <property type="entry name" value="ABC transporter B family member 1"/>
    <property type="match status" value="1"/>
</dbReference>
<dbReference type="GO" id="GO:0090374">
    <property type="term" value="P:oligopeptide export from mitochondrion"/>
    <property type="evidence" value="ECO:0007669"/>
    <property type="project" value="TreeGrafter"/>
</dbReference>
<dbReference type="EMBL" id="KK583233">
    <property type="protein sequence ID" value="KDO25354.1"/>
    <property type="molecule type" value="Genomic_DNA"/>
</dbReference>
<evidence type="ECO:0000313" key="16">
    <source>
        <dbReference type="Proteomes" id="UP000030745"/>
    </source>
</evidence>
<evidence type="ECO:0000256" key="1">
    <source>
        <dbReference type="ARBA" id="ARBA00004651"/>
    </source>
</evidence>
<feature type="compositionally biased region" description="Polar residues" evidence="11">
    <location>
        <begin position="1"/>
        <end position="19"/>
    </location>
</feature>
<feature type="transmembrane region" description="Helical" evidence="12">
    <location>
        <begin position="690"/>
        <end position="715"/>
    </location>
</feature>
<keyword evidence="5" id="KW-0677">Repeat</keyword>
<keyword evidence="10" id="KW-0325">Glycoprotein</keyword>
<dbReference type="Pfam" id="PF00664">
    <property type="entry name" value="ABC_membrane"/>
    <property type="match status" value="2"/>
</dbReference>
<dbReference type="InterPro" id="IPR003593">
    <property type="entry name" value="AAA+_ATPase"/>
</dbReference>
<dbReference type="PANTHER" id="PTHR43394">
    <property type="entry name" value="ATP-DEPENDENT PERMEASE MDL1, MITOCHONDRIAL"/>
    <property type="match status" value="1"/>
</dbReference>
<feature type="transmembrane region" description="Helical" evidence="12">
    <location>
        <begin position="735"/>
        <end position="755"/>
    </location>
</feature>
<evidence type="ECO:0000256" key="12">
    <source>
        <dbReference type="SAM" id="Phobius"/>
    </source>
</evidence>
<evidence type="ECO:0000313" key="15">
    <source>
        <dbReference type="EMBL" id="KDO25354.1"/>
    </source>
</evidence>
<comment type="subcellular location">
    <subcellularLocation>
        <location evidence="1">Cell membrane</location>
        <topology evidence="1">Multi-pass membrane protein</topology>
    </subcellularLocation>
</comment>
<feature type="domain" description="ABC transporter" evidence="13">
    <location>
        <begin position="385"/>
        <end position="623"/>
    </location>
</feature>
<dbReference type="InterPro" id="IPR027417">
    <property type="entry name" value="P-loop_NTPase"/>
</dbReference>
<keyword evidence="6" id="KW-0547">Nucleotide-binding</keyword>
<feature type="transmembrane region" description="Helical" evidence="12">
    <location>
        <begin position="321"/>
        <end position="339"/>
    </location>
</feature>
<dbReference type="CDD" id="cd18577">
    <property type="entry name" value="ABC_6TM_Pgp_ABCB1_D1_like"/>
    <property type="match status" value="1"/>
</dbReference>
<keyword evidence="16" id="KW-1185">Reference proteome</keyword>
<evidence type="ECO:0000256" key="8">
    <source>
        <dbReference type="ARBA" id="ARBA00022989"/>
    </source>
</evidence>
<protein>
    <submittedName>
        <fullName evidence="15">Uncharacterized protein</fullName>
    </submittedName>
</protein>
<dbReference type="SUPFAM" id="SSF52540">
    <property type="entry name" value="P-loop containing nucleoside triphosphate hydrolases"/>
    <property type="match status" value="2"/>
</dbReference>
<dbReference type="InterPro" id="IPR003439">
    <property type="entry name" value="ABC_transporter-like_ATP-bd"/>
</dbReference>
<keyword evidence="9 12" id="KW-0472">Membrane</keyword>
<evidence type="ECO:0000256" key="4">
    <source>
        <dbReference type="ARBA" id="ARBA00022692"/>
    </source>
</evidence>
<evidence type="ECO:0000256" key="9">
    <source>
        <dbReference type="ARBA" id="ARBA00023136"/>
    </source>
</evidence>
<dbReference type="InterPro" id="IPR017871">
    <property type="entry name" value="ABC_transporter-like_CS"/>
</dbReference>
<dbReference type="Pfam" id="PF00005">
    <property type="entry name" value="ABC_tran"/>
    <property type="match status" value="2"/>
</dbReference>
<dbReference type="GO" id="GO:0015421">
    <property type="term" value="F:ABC-type oligopeptide transporter activity"/>
    <property type="evidence" value="ECO:0007669"/>
    <property type="project" value="TreeGrafter"/>
</dbReference>
<comment type="similarity">
    <text evidence="2">Belongs to the ABC transporter superfamily. ABCB family. Multidrug resistance exporter (TC 3.A.1.201) subfamily.</text>
</comment>
<dbReference type="PROSITE" id="PS50893">
    <property type="entry name" value="ABC_TRANSPORTER_2"/>
    <property type="match status" value="2"/>
</dbReference>
<keyword evidence="8 12" id="KW-1133">Transmembrane helix</keyword>
<evidence type="ECO:0000256" key="6">
    <source>
        <dbReference type="ARBA" id="ARBA00022741"/>
    </source>
</evidence>
<feature type="domain" description="ABC transporter" evidence="13">
    <location>
        <begin position="1019"/>
        <end position="1257"/>
    </location>
</feature>
<gene>
    <name evidence="15" type="ORF">SPRG_09179</name>
</gene>
<dbReference type="InterPro" id="IPR036640">
    <property type="entry name" value="ABC1_TM_sf"/>
</dbReference>
<dbReference type="InterPro" id="IPR039421">
    <property type="entry name" value="Type_1_exporter"/>
</dbReference>
<dbReference type="FunFam" id="3.40.50.300:FF:000251">
    <property type="entry name" value="ABC transporter B family member 19"/>
    <property type="match status" value="1"/>
</dbReference>
<evidence type="ECO:0000256" key="10">
    <source>
        <dbReference type="ARBA" id="ARBA00023180"/>
    </source>
</evidence>
<dbReference type="SMART" id="SM00382">
    <property type="entry name" value="AAA"/>
    <property type="match status" value="2"/>
</dbReference>
<dbReference type="InterPro" id="IPR011527">
    <property type="entry name" value="ABC1_TM_dom"/>
</dbReference>
<dbReference type="Gene3D" id="3.40.50.300">
    <property type="entry name" value="P-loop containing nucleotide triphosphate hydrolases"/>
    <property type="match status" value="2"/>
</dbReference>
<evidence type="ECO:0000259" key="14">
    <source>
        <dbReference type="PROSITE" id="PS50929"/>
    </source>
</evidence>
<dbReference type="GO" id="GO:0005886">
    <property type="term" value="C:plasma membrane"/>
    <property type="evidence" value="ECO:0007669"/>
    <property type="project" value="UniProtKB-SubCell"/>
</dbReference>
<dbReference type="GeneID" id="24131368"/>
<proteinExistence type="inferred from homology"/>
<name>A0A067C3J5_SAPPC</name>
<dbReference type="PANTHER" id="PTHR43394:SF27">
    <property type="entry name" value="ATP-DEPENDENT TRANSLOCASE ABCB1-LIKE"/>
    <property type="match status" value="1"/>
</dbReference>
<dbReference type="CDD" id="cd18578">
    <property type="entry name" value="ABC_6TM_Pgp_ABCB1_D2_like"/>
    <property type="match status" value="1"/>
</dbReference>
<dbReference type="VEuPathDB" id="FungiDB:SPRG_09179"/>
<dbReference type="OrthoDB" id="6500128at2759"/>
<dbReference type="GO" id="GO:0005743">
    <property type="term" value="C:mitochondrial inner membrane"/>
    <property type="evidence" value="ECO:0007669"/>
    <property type="project" value="TreeGrafter"/>
</dbReference>
<feature type="domain" description="ABC transmembrane type-1" evidence="14">
    <location>
        <begin position="51"/>
        <end position="350"/>
    </location>
</feature>
<feature type="transmembrane region" description="Helical" evidence="12">
    <location>
        <begin position="97"/>
        <end position="124"/>
    </location>
</feature>
<feature type="domain" description="ABC transmembrane type-1" evidence="14">
    <location>
        <begin position="694"/>
        <end position="984"/>
    </location>
</feature>
<evidence type="ECO:0000256" key="11">
    <source>
        <dbReference type="SAM" id="MobiDB-lite"/>
    </source>
</evidence>
<dbReference type="STRING" id="695850.A0A067C3J5"/>
<keyword evidence="3" id="KW-0813">Transport</keyword>
<dbReference type="SUPFAM" id="SSF90123">
    <property type="entry name" value="ABC transporter transmembrane region"/>
    <property type="match status" value="2"/>
</dbReference>
<reference evidence="15 16" key="1">
    <citation type="journal article" date="2013" name="PLoS Genet.">
        <title>Distinctive expansion of potential virulence genes in the genome of the oomycete fish pathogen Saprolegnia parasitica.</title>
        <authorList>
            <person name="Jiang R.H."/>
            <person name="de Bruijn I."/>
            <person name="Haas B.J."/>
            <person name="Belmonte R."/>
            <person name="Lobach L."/>
            <person name="Christie J."/>
            <person name="van den Ackerveken G."/>
            <person name="Bottin A."/>
            <person name="Bulone V."/>
            <person name="Diaz-Moreno S.M."/>
            <person name="Dumas B."/>
            <person name="Fan L."/>
            <person name="Gaulin E."/>
            <person name="Govers F."/>
            <person name="Grenville-Briggs L.J."/>
            <person name="Horner N.R."/>
            <person name="Levin J.Z."/>
            <person name="Mammella M."/>
            <person name="Meijer H.J."/>
            <person name="Morris P."/>
            <person name="Nusbaum C."/>
            <person name="Oome S."/>
            <person name="Phillips A.J."/>
            <person name="van Rooyen D."/>
            <person name="Rzeszutek E."/>
            <person name="Saraiva M."/>
            <person name="Secombes C.J."/>
            <person name="Seidl M.F."/>
            <person name="Snel B."/>
            <person name="Stassen J.H."/>
            <person name="Sykes S."/>
            <person name="Tripathy S."/>
            <person name="van den Berg H."/>
            <person name="Vega-Arreguin J.C."/>
            <person name="Wawra S."/>
            <person name="Young S.K."/>
            <person name="Zeng Q."/>
            <person name="Dieguez-Uribeondo J."/>
            <person name="Russ C."/>
            <person name="Tyler B.M."/>
            <person name="van West P."/>
        </authorList>
    </citation>
    <scope>NUCLEOTIDE SEQUENCE [LARGE SCALE GENOMIC DNA]</scope>
    <source>
        <strain evidence="15 16">CBS 223.65</strain>
    </source>
</reference>
<evidence type="ECO:0000256" key="5">
    <source>
        <dbReference type="ARBA" id="ARBA00022737"/>
    </source>
</evidence>
<feature type="transmembrane region" description="Helical" evidence="12">
    <location>
        <begin position="815"/>
        <end position="834"/>
    </location>
</feature>
<dbReference type="RefSeq" id="XP_012204003.1">
    <property type="nucleotide sequence ID" value="XM_012348613.1"/>
</dbReference>
<evidence type="ECO:0000256" key="3">
    <source>
        <dbReference type="ARBA" id="ARBA00022448"/>
    </source>
</evidence>
<evidence type="ECO:0000259" key="13">
    <source>
        <dbReference type="PROSITE" id="PS50893"/>
    </source>
</evidence>
<feature type="transmembrane region" description="Helical" evidence="12">
    <location>
        <begin position="924"/>
        <end position="949"/>
    </location>
</feature>
<keyword evidence="7" id="KW-0067">ATP-binding</keyword>
<dbReference type="KEGG" id="spar:SPRG_09179"/>
<dbReference type="PROSITE" id="PS50929">
    <property type="entry name" value="ABC_TM1F"/>
    <property type="match status" value="2"/>
</dbReference>
<dbReference type="AlphaFoldDB" id="A0A067C3J5"/>
<keyword evidence="4 12" id="KW-0812">Transmembrane</keyword>
<feature type="region of interest" description="Disordered" evidence="11">
    <location>
        <begin position="1"/>
        <end position="25"/>
    </location>
</feature>